<dbReference type="EMBL" id="NRRL01000006">
    <property type="protein sequence ID" value="MBK1667317.1"/>
    <property type="molecule type" value="Genomic_DNA"/>
</dbReference>
<reference evidence="1 2" key="1">
    <citation type="journal article" date="2020" name="Microorganisms">
        <title>Osmotic Adaptation and Compatible Solute Biosynthesis of Phototrophic Bacteria as Revealed from Genome Analyses.</title>
        <authorList>
            <person name="Imhoff J.F."/>
            <person name="Rahn T."/>
            <person name="Kunzel S."/>
            <person name="Keller A."/>
            <person name="Neulinger S.C."/>
        </authorList>
    </citation>
    <scope>NUCLEOTIDE SEQUENCE [LARGE SCALE GENOMIC DNA]</scope>
    <source>
        <strain evidence="1 2">DSM 9895</strain>
    </source>
</reference>
<dbReference type="Proteomes" id="UP001296873">
    <property type="component" value="Unassembled WGS sequence"/>
</dbReference>
<proteinExistence type="predicted"/>
<evidence type="ECO:0000313" key="2">
    <source>
        <dbReference type="Proteomes" id="UP001296873"/>
    </source>
</evidence>
<dbReference type="PROSITE" id="PS51257">
    <property type="entry name" value="PROKAR_LIPOPROTEIN"/>
    <property type="match status" value="1"/>
</dbReference>
<name>A0ABS1DA66_9PROT</name>
<sequence>MRKLVHGLTLGAAVLLLGGCSGTIPVEYETQSYVQINEGAAELGEFVYEPADAGEVETNQLQNTAVGSIYIAEDVSRYVQRATALEMQSAGVEIEDGAPVRVVGRINKLELDDLGYSVDWSYSVTYTARDTRSNEQIFQKTYTPDKRTTGKFGQPSDYTSSINLIILAGIEAFLEDAKARDLFVTGGWAGETDDGEDGDAGAPVS</sequence>
<organism evidence="1 2">
    <name type="scientific">Rhodovibrio sodomensis</name>
    <dbReference type="NCBI Taxonomy" id="1088"/>
    <lineage>
        <taxon>Bacteria</taxon>
        <taxon>Pseudomonadati</taxon>
        <taxon>Pseudomonadota</taxon>
        <taxon>Alphaproteobacteria</taxon>
        <taxon>Rhodospirillales</taxon>
        <taxon>Rhodovibrionaceae</taxon>
        <taxon>Rhodovibrio</taxon>
    </lineage>
</organism>
<protein>
    <recommendedName>
        <fullName evidence="3">Lipoprotein</fullName>
    </recommendedName>
</protein>
<accession>A0ABS1DA66</accession>
<gene>
    <name evidence="1" type="ORF">CKO28_04650</name>
</gene>
<dbReference type="RefSeq" id="WP_200339387.1">
    <property type="nucleotide sequence ID" value="NZ_NRRL01000006.1"/>
</dbReference>
<keyword evidence="2" id="KW-1185">Reference proteome</keyword>
<evidence type="ECO:0000313" key="1">
    <source>
        <dbReference type="EMBL" id="MBK1667317.1"/>
    </source>
</evidence>
<comment type="caution">
    <text evidence="1">The sequence shown here is derived from an EMBL/GenBank/DDBJ whole genome shotgun (WGS) entry which is preliminary data.</text>
</comment>
<evidence type="ECO:0008006" key="3">
    <source>
        <dbReference type="Google" id="ProtNLM"/>
    </source>
</evidence>